<dbReference type="EMBL" id="JAAYSM010000361">
    <property type="protein sequence ID" value="NLJ19188.1"/>
    <property type="molecule type" value="Genomic_DNA"/>
</dbReference>
<dbReference type="SMART" id="SM00927">
    <property type="entry name" value="MutH"/>
    <property type="match status" value="1"/>
</dbReference>
<dbReference type="GO" id="GO:0003677">
    <property type="term" value="F:DNA binding"/>
    <property type="evidence" value="ECO:0007669"/>
    <property type="project" value="InterPro"/>
</dbReference>
<accession>A0A7X8C548</accession>
<keyword evidence="2" id="KW-0255">Endonuclease</keyword>
<dbReference type="AlphaFoldDB" id="A0A7X8C548"/>
<dbReference type="InterPro" id="IPR011337">
    <property type="entry name" value="DNA_rep_MutH/RE_typeII_Sau3AI"/>
</dbReference>
<dbReference type="GO" id="GO:0016787">
    <property type="term" value="F:hydrolase activity"/>
    <property type="evidence" value="ECO:0007669"/>
    <property type="project" value="UniProtKB-KW"/>
</dbReference>
<gene>
    <name evidence="5" type="ORF">GX355_10035</name>
</gene>
<dbReference type="Pfam" id="PF02976">
    <property type="entry name" value="MutH"/>
    <property type="match status" value="1"/>
</dbReference>
<proteinExistence type="predicted"/>
<name>A0A7X8C548_9LACT</name>
<comment type="caution">
    <text evidence="5">The sequence shown here is derived from an EMBL/GenBank/DDBJ whole genome shotgun (WGS) entry which is preliminary data.</text>
</comment>
<dbReference type="RefSeq" id="WP_276649542.1">
    <property type="nucleotide sequence ID" value="NZ_JAAYSM010000361.1"/>
</dbReference>
<protein>
    <submittedName>
        <fullName evidence="5">DNA mismatch repair protein</fullName>
    </submittedName>
</protein>
<dbReference type="CDD" id="cd22356">
    <property type="entry name" value="Sau3AI_N-like"/>
    <property type="match status" value="1"/>
</dbReference>
<evidence type="ECO:0000313" key="5">
    <source>
        <dbReference type="EMBL" id="NLJ19188.1"/>
    </source>
</evidence>
<dbReference type="GO" id="GO:0004519">
    <property type="term" value="F:endonuclease activity"/>
    <property type="evidence" value="ECO:0007669"/>
    <property type="project" value="UniProtKB-KW"/>
</dbReference>
<dbReference type="NCBIfam" id="NF040973">
    <property type="entry name" value="restrict_Sau3AI"/>
    <property type="match status" value="1"/>
</dbReference>
<sequence length="314" mass="35942">MNKEMTYEELRNRAYEIIGIPLAEIDRTGRLATGKGAVGTVVEESWFGKDPNSLAEPDFESLDIELKVTPYRVNKNNTISSKERLVSNMIDYMEEHKNESFEESSFYQKSSNLLIMFYEYLNDVNKGSFNISHVKFITLSEKMKSDNDFFFLLPKEDIEIMRQDWGIIVSKIKDGKAHEISGSDTNYLEACTKARDSSVRVDQPFSSEKAKPRAFSLKQSYMTFLLNNYVLGGNGYERLIRDVDELTATNFEDVITSRFKPYYGKTDVELANLFDISTKNKGFRNQIVSRIVGVEGNINNSQEFIKASIISKTV</sequence>
<evidence type="ECO:0000259" key="4">
    <source>
        <dbReference type="SMART" id="SM00927"/>
    </source>
</evidence>
<dbReference type="Proteomes" id="UP000541058">
    <property type="component" value="Unassembled WGS sequence"/>
</dbReference>
<feature type="non-terminal residue" evidence="5">
    <location>
        <position position="314"/>
    </location>
</feature>
<reference evidence="5 6" key="1">
    <citation type="journal article" date="2020" name="Biotechnol. Biofuels">
        <title>New insights from the biogas microbiome by comprehensive genome-resolved metagenomics of nearly 1600 species originating from multiple anaerobic digesters.</title>
        <authorList>
            <person name="Campanaro S."/>
            <person name="Treu L."/>
            <person name="Rodriguez-R L.M."/>
            <person name="Kovalovszki A."/>
            <person name="Ziels R.M."/>
            <person name="Maus I."/>
            <person name="Zhu X."/>
            <person name="Kougias P.G."/>
            <person name="Basile A."/>
            <person name="Luo G."/>
            <person name="Schluter A."/>
            <person name="Konstantinidis K.T."/>
            <person name="Angelidaki I."/>
        </authorList>
    </citation>
    <scope>NUCLEOTIDE SEQUENCE [LARGE SCALE GENOMIC DNA]</scope>
    <source>
        <strain evidence="5">AS23ysBPME_34</strain>
    </source>
</reference>
<dbReference type="SUPFAM" id="SSF52980">
    <property type="entry name" value="Restriction endonuclease-like"/>
    <property type="match status" value="2"/>
</dbReference>
<keyword evidence="1" id="KW-0540">Nuclease</keyword>
<evidence type="ECO:0000256" key="1">
    <source>
        <dbReference type="ARBA" id="ARBA00022722"/>
    </source>
</evidence>
<feature type="domain" description="DNA mismatch repair MutH/Type II restriction enzyme Sau3AI" evidence="4">
    <location>
        <begin position="47"/>
        <end position="146"/>
    </location>
</feature>
<evidence type="ECO:0000256" key="3">
    <source>
        <dbReference type="ARBA" id="ARBA00022801"/>
    </source>
</evidence>
<keyword evidence="3" id="KW-0378">Hydrolase</keyword>
<dbReference type="Gene3D" id="3.40.600.10">
    <property type="entry name" value="DNA mismatch repair MutH/Restriction endonuclease, type II"/>
    <property type="match status" value="2"/>
</dbReference>
<evidence type="ECO:0000313" key="6">
    <source>
        <dbReference type="Proteomes" id="UP000541058"/>
    </source>
</evidence>
<organism evidence="5 6">
    <name type="scientific">Globicatella sulfidifaciens</name>
    <dbReference type="NCBI Taxonomy" id="136093"/>
    <lineage>
        <taxon>Bacteria</taxon>
        <taxon>Bacillati</taxon>
        <taxon>Bacillota</taxon>
        <taxon>Bacilli</taxon>
        <taxon>Lactobacillales</taxon>
        <taxon>Aerococcaceae</taxon>
        <taxon>Globicatella</taxon>
    </lineage>
</organism>
<evidence type="ECO:0000256" key="2">
    <source>
        <dbReference type="ARBA" id="ARBA00022759"/>
    </source>
</evidence>
<dbReference type="InterPro" id="IPR011335">
    <property type="entry name" value="Restrct_endonuc-II-like"/>
</dbReference>
<dbReference type="InterPro" id="IPR037057">
    <property type="entry name" value="DNA_rep_MutH/T2_RE_sf"/>
</dbReference>